<dbReference type="SUPFAM" id="SSF53927">
    <property type="entry name" value="Cytidine deaminase-like"/>
    <property type="match status" value="1"/>
</dbReference>
<evidence type="ECO:0000256" key="4">
    <source>
        <dbReference type="ARBA" id="ARBA00005259"/>
    </source>
</evidence>
<dbReference type="EMBL" id="RCUV01000001">
    <property type="protein sequence ID" value="RLP73978.1"/>
    <property type="molecule type" value="Genomic_DNA"/>
</dbReference>
<protein>
    <recommendedName>
        <fullName evidence="14">Riboflavin biosynthesis protein RibD</fullName>
    </recommendedName>
    <domain>
        <recommendedName>
            <fullName evidence="14">Diaminohydroxyphosphoribosylaminopyrimidine deaminase</fullName>
            <shortName evidence="14">DRAP deaminase</shortName>
            <ecNumber evidence="14">3.5.4.26</ecNumber>
        </recommendedName>
        <alternativeName>
            <fullName evidence="14">Riboflavin-specific deaminase</fullName>
        </alternativeName>
    </domain>
    <domain>
        <recommendedName>
            <fullName evidence="14">5-amino-6-(5-phosphoribosylamino)uracil reductase</fullName>
            <ecNumber evidence="14">1.1.1.193</ecNumber>
        </recommendedName>
        <alternativeName>
            <fullName evidence="14">HTP reductase</fullName>
        </alternativeName>
    </domain>
</protein>
<evidence type="ECO:0000256" key="12">
    <source>
        <dbReference type="ARBA" id="ARBA00049861"/>
    </source>
</evidence>
<dbReference type="Gene3D" id="3.40.430.10">
    <property type="entry name" value="Dihydrofolate Reductase, subunit A"/>
    <property type="match status" value="1"/>
</dbReference>
<dbReference type="PIRSF" id="PIRSF006769">
    <property type="entry name" value="RibD"/>
    <property type="match status" value="1"/>
</dbReference>
<evidence type="ECO:0000256" key="13">
    <source>
        <dbReference type="ARBA" id="ARBA00049886"/>
    </source>
</evidence>
<comment type="cofactor">
    <cofactor evidence="14 17">
        <name>Zn(2+)</name>
        <dbReference type="ChEBI" id="CHEBI:29105"/>
    </cofactor>
    <text evidence="14 17">Binds 1 zinc ion.</text>
</comment>
<reference evidence="19 20" key="1">
    <citation type="submission" date="2018-10" db="EMBL/GenBank/DDBJ databases">
        <authorList>
            <person name="Li J."/>
        </authorList>
    </citation>
    <scope>NUCLEOTIDE SEQUENCE [LARGE SCALE GENOMIC DNA]</scope>
    <source>
        <strain evidence="19 20">CCTCC AB209002</strain>
    </source>
</reference>
<dbReference type="Gene3D" id="3.40.140.10">
    <property type="entry name" value="Cytidine Deaminase, domain 2"/>
    <property type="match status" value="1"/>
</dbReference>
<dbReference type="OrthoDB" id="9800865at2"/>
<evidence type="ECO:0000256" key="17">
    <source>
        <dbReference type="PIRSR" id="PIRSR006769-3"/>
    </source>
</evidence>
<comment type="caution">
    <text evidence="19">The sequence shown here is derived from an EMBL/GenBank/DDBJ whole genome shotgun (WGS) entry which is preliminary data.</text>
</comment>
<evidence type="ECO:0000313" key="20">
    <source>
        <dbReference type="Proteomes" id="UP000270299"/>
    </source>
</evidence>
<comment type="function">
    <text evidence="1 14">Converts 2,5-diamino-6-(ribosylamino)-4(3h)-pyrimidinone 5'-phosphate into 5-amino-6-(ribosylamino)-2,4(1h,3h)-pyrimidinedione 5'-phosphate.</text>
</comment>
<dbReference type="Pfam" id="PF01872">
    <property type="entry name" value="RibD_C"/>
    <property type="match status" value="1"/>
</dbReference>
<evidence type="ECO:0000313" key="19">
    <source>
        <dbReference type="EMBL" id="RLP73978.1"/>
    </source>
</evidence>
<feature type="binding site" evidence="16">
    <location>
        <position position="162"/>
    </location>
    <ligand>
        <name>substrate</name>
    </ligand>
</feature>
<dbReference type="PANTHER" id="PTHR38011">
    <property type="entry name" value="DIHYDROFOLATE REDUCTASE FAMILY PROTEIN (AFU_ORTHOLOGUE AFUA_8G06820)"/>
    <property type="match status" value="1"/>
</dbReference>
<feature type="binding site" evidence="16">
    <location>
        <position position="164"/>
    </location>
    <ligand>
        <name>NADP(+)</name>
        <dbReference type="ChEBI" id="CHEBI:58349"/>
    </ligand>
</feature>
<evidence type="ECO:0000256" key="10">
    <source>
        <dbReference type="ARBA" id="ARBA00023002"/>
    </source>
</evidence>
<feature type="binding site" evidence="17">
    <location>
        <position position="70"/>
    </location>
    <ligand>
        <name>Zn(2+)</name>
        <dbReference type="ChEBI" id="CHEBI:29105"/>
        <note>catalytic</note>
    </ligand>
</feature>
<feature type="binding site" evidence="16">
    <location>
        <position position="190"/>
    </location>
    <ligand>
        <name>NADP(+)</name>
        <dbReference type="ChEBI" id="CHEBI:58349"/>
    </ligand>
</feature>
<comment type="pathway">
    <text evidence="2 14">Cofactor biosynthesis; riboflavin biosynthesis; 5-amino-6-(D-ribitylamino)uracil from GTP: step 2/4.</text>
</comment>
<feature type="binding site" evidence="17">
    <location>
        <position position="79"/>
    </location>
    <ligand>
        <name>Zn(2+)</name>
        <dbReference type="ChEBI" id="CHEBI:29105"/>
        <note>catalytic</note>
    </ligand>
</feature>
<comment type="similarity">
    <text evidence="4 14">In the N-terminal section; belongs to the cytidine and deoxycytidylate deaminase family.</text>
</comment>
<comment type="pathway">
    <text evidence="3 14">Cofactor biosynthesis; riboflavin biosynthesis; 5-amino-6-(D-ribitylamino)uracil from GTP: step 3/4.</text>
</comment>
<dbReference type="InterPro" id="IPR024072">
    <property type="entry name" value="DHFR-like_dom_sf"/>
</dbReference>
<dbReference type="InterPro" id="IPR050765">
    <property type="entry name" value="Riboflavin_Biosynth_HTPR"/>
</dbReference>
<dbReference type="InterPro" id="IPR002125">
    <property type="entry name" value="CMP_dCMP_dom"/>
</dbReference>
<feature type="active site" description="Proton donor" evidence="15">
    <location>
        <position position="46"/>
    </location>
</feature>
<keyword evidence="10 14" id="KW-0560">Oxidoreductase</keyword>
<dbReference type="SUPFAM" id="SSF53597">
    <property type="entry name" value="Dihydrofolate reductase-like"/>
    <property type="match status" value="1"/>
</dbReference>
<comment type="similarity">
    <text evidence="5 14">In the C-terminal section; belongs to the HTP reductase family.</text>
</comment>
<evidence type="ECO:0000256" key="6">
    <source>
        <dbReference type="ARBA" id="ARBA00022619"/>
    </source>
</evidence>
<proteinExistence type="inferred from homology"/>
<organism evidence="19 20">
    <name type="scientific">Mycetocola manganoxydans</name>
    <dbReference type="NCBI Taxonomy" id="699879"/>
    <lineage>
        <taxon>Bacteria</taxon>
        <taxon>Bacillati</taxon>
        <taxon>Actinomycetota</taxon>
        <taxon>Actinomycetes</taxon>
        <taxon>Micrococcales</taxon>
        <taxon>Microbacteriaceae</taxon>
        <taxon>Mycetocola</taxon>
    </lineage>
</organism>
<evidence type="ECO:0000256" key="9">
    <source>
        <dbReference type="ARBA" id="ARBA00022857"/>
    </source>
</evidence>
<dbReference type="Proteomes" id="UP000270299">
    <property type="component" value="Unassembled WGS sequence"/>
</dbReference>
<feature type="binding site" evidence="16">
    <location>
        <position position="261"/>
    </location>
    <ligand>
        <name>substrate</name>
    </ligand>
</feature>
<keyword evidence="14 19" id="KW-0378">Hydrolase</keyword>
<evidence type="ECO:0000256" key="15">
    <source>
        <dbReference type="PIRSR" id="PIRSR006769-1"/>
    </source>
</evidence>
<dbReference type="PANTHER" id="PTHR38011:SF7">
    <property type="entry name" value="2,5-DIAMINO-6-RIBOSYLAMINO-4(3H)-PYRIMIDINONE 5'-PHOSPHATE REDUCTASE"/>
    <property type="match status" value="1"/>
</dbReference>
<evidence type="ECO:0000259" key="18">
    <source>
        <dbReference type="PROSITE" id="PS51747"/>
    </source>
</evidence>
<keyword evidence="11" id="KW-0511">Multifunctional enzyme</keyword>
<dbReference type="PROSITE" id="PS00903">
    <property type="entry name" value="CYT_DCMP_DEAMINASES_1"/>
    <property type="match status" value="1"/>
</dbReference>
<feature type="binding site" evidence="16">
    <location>
        <position position="178"/>
    </location>
    <ligand>
        <name>substrate</name>
    </ligand>
</feature>
<evidence type="ECO:0000256" key="1">
    <source>
        <dbReference type="ARBA" id="ARBA00002151"/>
    </source>
</evidence>
<evidence type="ECO:0000256" key="16">
    <source>
        <dbReference type="PIRSR" id="PIRSR006769-2"/>
    </source>
</evidence>
<dbReference type="NCBIfam" id="TIGR00326">
    <property type="entry name" value="eubact_ribD"/>
    <property type="match status" value="1"/>
</dbReference>
<accession>A0A3L7A1U4</accession>
<dbReference type="InterPro" id="IPR002734">
    <property type="entry name" value="RibDG_C"/>
</dbReference>
<feature type="binding site" evidence="17">
    <location>
        <position position="44"/>
    </location>
    <ligand>
        <name>Zn(2+)</name>
        <dbReference type="ChEBI" id="CHEBI:29105"/>
        <note>catalytic</note>
    </ligand>
</feature>
<evidence type="ECO:0000256" key="7">
    <source>
        <dbReference type="ARBA" id="ARBA00022723"/>
    </source>
</evidence>
<keyword evidence="7 14" id="KW-0479">Metal-binding</keyword>
<comment type="catalytic activity">
    <reaction evidence="12 14">
        <text>5-amino-6-(5-phospho-D-ribitylamino)uracil + NADP(+) = 5-amino-6-(5-phospho-D-ribosylamino)uracil + NADPH + H(+)</text>
        <dbReference type="Rhea" id="RHEA:17845"/>
        <dbReference type="ChEBI" id="CHEBI:15378"/>
        <dbReference type="ChEBI" id="CHEBI:57783"/>
        <dbReference type="ChEBI" id="CHEBI:58349"/>
        <dbReference type="ChEBI" id="CHEBI:58421"/>
        <dbReference type="ChEBI" id="CHEBI:58453"/>
        <dbReference type="EC" id="1.1.1.193"/>
    </reaction>
</comment>
<dbReference type="Pfam" id="PF00383">
    <property type="entry name" value="dCMP_cyt_deam_1"/>
    <property type="match status" value="1"/>
</dbReference>
<keyword evidence="8 14" id="KW-0862">Zinc</keyword>
<feature type="binding site" evidence="16">
    <location>
        <position position="194"/>
    </location>
    <ligand>
        <name>NADP(+)</name>
        <dbReference type="ChEBI" id="CHEBI:58349"/>
    </ligand>
</feature>
<comment type="catalytic activity">
    <reaction evidence="13 14">
        <text>2,5-diamino-6-hydroxy-4-(5-phosphoribosylamino)-pyrimidine + H2O + H(+) = 5-amino-6-(5-phospho-D-ribosylamino)uracil + NH4(+)</text>
        <dbReference type="Rhea" id="RHEA:21868"/>
        <dbReference type="ChEBI" id="CHEBI:15377"/>
        <dbReference type="ChEBI" id="CHEBI:15378"/>
        <dbReference type="ChEBI" id="CHEBI:28938"/>
        <dbReference type="ChEBI" id="CHEBI:58453"/>
        <dbReference type="ChEBI" id="CHEBI:58614"/>
        <dbReference type="EC" id="3.5.4.26"/>
    </reaction>
</comment>
<dbReference type="PROSITE" id="PS51747">
    <property type="entry name" value="CYT_DCMP_DEAMINASES_2"/>
    <property type="match status" value="1"/>
</dbReference>
<feature type="binding site" evidence="16">
    <location>
        <position position="148"/>
    </location>
    <ligand>
        <name>NADP(+)</name>
        <dbReference type="ChEBI" id="CHEBI:58349"/>
    </ligand>
</feature>
<evidence type="ECO:0000256" key="8">
    <source>
        <dbReference type="ARBA" id="ARBA00022833"/>
    </source>
</evidence>
<feature type="domain" description="CMP/dCMP-type deaminase" evidence="18">
    <location>
        <begin position="1"/>
        <end position="117"/>
    </location>
</feature>
<evidence type="ECO:0000256" key="5">
    <source>
        <dbReference type="ARBA" id="ARBA00007417"/>
    </source>
</evidence>
<feature type="binding site" evidence="16">
    <location>
        <position position="201"/>
    </location>
    <ligand>
        <name>substrate</name>
    </ligand>
</feature>
<keyword evidence="20" id="KW-1185">Reference proteome</keyword>
<dbReference type="InterPro" id="IPR016192">
    <property type="entry name" value="APOBEC/CMP_deaminase_Zn-bd"/>
</dbReference>
<keyword evidence="6 14" id="KW-0686">Riboflavin biosynthesis</keyword>
<dbReference type="InterPro" id="IPR016193">
    <property type="entry name" value="Cytidine_deaminase-like"/>
</dbReference>
<dbReference type="UniPathway" id="UPA00275">
    <property type="reaction ID" value="UER00401"/>
</dbReference>
<dbReference type="EC" id="3.5.4.26" evidence="14"/>
<dbReference type="CDD" id="cd01284">
    <property type="entry name" value="Riboflavin_deaminase-reductase"/>
    <property type="match status" value="1"/>
</dbReference>
<dbReference type="GO" id="GO:0008703">
    <property type="term" value="F:5-amino-6-(5-phosphoribosylamino)uracil reductase activity"/>
    <property type="evidence" value="ECO:0007669"/>
    <property type="project" value="UniProtKB-EC"/>
</dbReference>
<name>A0A3L7A1U4_9MICO</name>
<evidence type="ECO:0000256" key="3">
    <source>
        <dbReference type="ARBA" id="ARBA00004910"/>
    </source>
</evidence>
<dbReference type="EC" id="1.1.1.193" evidence="14"/>
<dbReference type="GO" id="GO:0009231">
    <property type="term" value="P:riboflavin biosynthetic process"/>
    <property type="evidence" value="ECO:0007669"/>
    <property type="project" value="UniProtKB-UniPathway"/>
</dbReference>
<feature type="binding site" evidence="16">
    <location>
        <position position="198"/>
    </location>
    <ligand>
        <name>substrate</name>
    </ligand>
</feature>
<keyword evidence="9 14" id="KW-0521">NADP</keyword>
<dbReference type="AlphaFoldDB" id="A0A3L7A1U4"/>
<evidence type="ECO:0000256" key="11">
    <source>
        <dbReference type="ARBA" id="ARBA00023268"/>
    </source>
</evidence>
<dbReference type="GO" id="GO:0008270">
    <property type="term" value="F:zinc ion binding"/>
    <property type="evidence" value="ECO:0007669"/>
    <property type="project" value="InterPro"/>
</dbReference>
<gene>
    <name evidence="19" type="primary">ribD</name>
    <name evidence="19" type="ORF">D9V29_01155</name>
</gene>
<evidence type="ECO:0000256" key="14">
    <source>
        <dbReference type="PIRNR" id="PIRNR006769"/>
    </source>
</evidence>
<dbReference type="GO" id="GO:0008835">
    <property type="term" value="F:diaminohydroxyphosphoribosylaminopyrimidine deaminase activity"/>
    <property type="evidence" value="ECO:0007669"/>
    <property type="project" value="UniProtKB-EC"/>
</dbReference>
<dbReference type="InterPro" id="IPR004794">
    <property type="entry name" value="Eubact_RibD"/>
</dbReference>
<sequence>MRHAIELAHRGPSRGVNPQVGCVILDPDGTILAEGWHRGAGTAHAETDALSHLAPGAATGATAVVTLEPCNHTGRTGPCAQALLDAGVSRVVYAVDDPGHHSSGGAERLRQAGVDVVPGVLRSAGETLLGSWLVAARLNRPFVIAKWAQSFDGRAAATDGSSQWVTGPDARADVHARRAAADAIGVGTGTVLADDPALTARTASGSLYPAQPIPVVFGHREVPESAALRTHPRPVVRVTGDDLAADLAGLRERGIRSLFLEGGPTLISRFIALGLVDEYLIYLAPMLLGGERTALTDIGVGSISDARRLAVDGVHTLGDDLLVIAHPKGHA</sequence>
<evidence type="ECO:0000256" key="2">
    <source>
        <dbReference type="ARBA" id="ARBA00004882"/>
    </source>
</evidence>